<keyword evidence="3" id="KW-1185">Reference proteome</keyword>
<name>A0ABQ8THV6_PERAM</name>
<comment type="caution">
    <text evidence="2">The sequence shown here is derived from an EMBL/GenBank/DDBJ whole genome shotgun (WGS) entry which is preliminary data.</text>
</comment>
<dbReference type="EMBL" id="JAJSOF020000011">
    <property type="protein sequence ID" value="KAJ4445430.1"/>
    <property type="molecule type" value="Genomic_DNA"/>
</dbReference>
<gene>
    <name evidence="2" type="ORF">ANN_07235</name>
</gene>
<sequence>MSPGSSTESYPAFAHIGLREYPGKNLNQVTCPDRESNPGHLVSRLDALTVTPQIRPIPNRNECSQKRAKTAQPLAFTERRIDAGFVKDIVYSQKSKNIDDLRVKITQAFQQITPLMLQRTWAELHHCYELCRPTVNWKRIRQKLAYTDSAKWEENIKRKLRKARRSEKRTSRGSWRKARRSEKRTSRGSWTKARRSEKRTSRGSSRGEKQEEVGREHQEEVGEKQDEVRREHQEEVGEKQDEVRREHQEEVGESKQEHQEVGEKKRTSRGSWRKANEVRREHQEEVEKSKTK</sequence>
<proteinExistence type="predicted"/>
<evidence type="ECO:0000313" key="2">
    <source>
        <dbReference type="EMBL" id="KAJ4445430.1"/>
    </source>
</evidence>
<protein>
    <submittedName>
        <fullName evidence="2">Uncharacterized protein</fullName>
    </submittedName>
</protein>
<dbReference type="Proteomes" id="UP001148838">
    <property type="component" value="Unassembled WGS sequence"/>
</dbReference>
<accession>A0ABQ8THV6</accession>
<evidence type="ECO:0000256" key="1">
    <source>
        <dbReference type="SAM" id="MobiDB-lite"/>
    </source>
</evidence>
<feature type="compositionally biased region" description="Basic and acidic residues" evidence="1">
    <location>
        <begin position="274"/>
        <end position="292"/>
    </location>
</feature>
<evidence type="ECO:0000313" key="3">
    <source>
        <dbReference type="Proteomes" id="UP001148838"/>
    </source>
</evidence>
<organism evidence="2 3">
    <name type="scientific">Periplaneta americana</name>
    <name type="common">American cockroach</name>
    <name type="synonym">Blatta americana</name>
    <dbReference type="NCBI Taxonomy" id="6978"/>
    <lineage>
        <taxon>Eukaryota</taxon>
        <taxon>Metazoa</taxon>
        <taxon>Ecdysozoa</taxon>
        <taxon>Arthropoda</taxon>
        <taxon>Hexapoda</taxon>
        <taxon>Insecta</taxon>
        <taxon>Pterygota</taxon>
        <taxon>Neoptera</taxon>
        <taxon>Polyneoptera</taxon>
        <taxon>Dictyoptera</taxon>
        <taxon>Blattodea</taxon>
        <taxon>Blattoidea</taxon>
        <taxon>Blattidae</taxon>
        <taxon>Blattinae</taxon>
        <taxon>Periplaneta</taxon>
    </lineage>
</organism>
<reference evidence="2 3" key="1">
    <citation type="journal article" date="2022" name="Allergy">
        <title>Genome assembly and annotation of Periplaneta americana reveal a comprehensive cockroach allergen profile.</title>
        <authorList>
            <person name="Wang L."/>
            <person name="Xiong Q."/>
            <person name="Saelim N."/>
            <person name="Wang L."/>
            <person name="Nong W."/>
            <person name="Wan A.T."/>
            <person name="Shi M."/>
            <person name="Liu X."/>
            <person name="Cao Q."/>
            <person name="Hui J.H.L."/>
            <person name="Sookrung N."/>
            <person name="Leung T.F."/>
            <person name="Tungtrongchitr A."/>
            <person name="Tsui S.K.W."/>
        </authorList>
    </citation>
    <scope>NUCLEOTIDE SEQUENCE [LARGE SCALE GENOMIC DNA]</scope>
    <source>
        <strain evidence="2">PWHHKU_190912</strain>
    </source>
</reference>
<feature type="compositionally biased region" description="Basic and acidic residues" evidence="1">
    <location>
        <begin position="205"/>
        <end position="265"/>
    </location>
</feature>
<feature type="region of interest" description="Disordered" evidence="1">
    <location>
        <begin position="159"/>
        <end position="292"/>
    </location>
</feature>